<sequence>MLERKWCGGRDLRDPSSGSYGWRPHRWTSGPSPSEQRALCRYMSLSLTCGAPYFLSFHLGLRKFHDSFLESRNLVLKLIYFQANTCQRHLFVPRVTRH</sequence>
<comment type="caution">
    <text evidence="1">The sequence shown here is derived from an EMBL/GenBank/DDBJ whole genome shotgun (WGS) entry which is preliminary data.</text>
</comment>
<organism evidence="1">
    <name type="scientific">Picea glauca</name>
    <name type="common">White spruce</name>
    <name type="synonym">Pinus glauca</name>
    <dbReference type="NCBI Taxonomy" id="3330"/>
    <lineage>
        <taxon>Eukaryota</taxon>
        <taxon>Viridiplantae</taxon>
        <taxon>Streptophyta</taxon>
        <taxon>Embryophyta</taxon>
        <taxon>Tracheophyta</taxon>
        <taxon>Spermatophyta</taxon>
        <taxon>Pinopsida</taxon>
        <taxon>Pinidae</taxon>
        <taxon>Conifers I</taxon>
        <taxon>Pinales</taxon>
        <taxon>Pinaceae</taxon>
        <taxon>Picea</taxon>
    </lineage>
</organism>
<reference evidence="1" key="1">
    <citation type="journal article" date="2015" name="Genome Biol. Evol.">
        <title>Organellar Genomes of White Spruce (Picea glauca): Assembly and Annotation.</title>
        <authorList>
            <person name="Jackman S.D."/>
            <person name="Warren R.L."/>
            <person name="Gibb E.A."/>
            <person name="Vandervalk B.P."/>
            <person name="Mohamadi H."/>
            <person name="Chu J."/>
            <person name="Raymond A."/>
            <person name="Pleasance S."/>
            <person name="Coope R."/>
            <person name="Wildung M.R."/>
            <person name="Ritland C.E."/>
            <person name="Bousquet J."/>
            <person name="Jones S.J."/>
            <person name="Bohlmann J."/>
            <person name="Birol I."/>
        </authorList>
    </citation>
    <scope>NUCLEOTIDE SEQUENCE [LARGE SCALE GENOMIC DNA]</scope>
    <source>
        <tissue evidence="1">Flushing bud</tissue>
    </source>
</reference>
<evidence type="ECO:0000313" key="1">
    <source>
        <dbReference type="EMBL" id="KUM49627.1"/>
    </source>
</evidence>
<accession>A0A117NI95</accession>
<geneLocation type="mitochondrion" evidence="1"/>
<name>A0A117NI95_PICGL</name>
<dbReference type="EMBL" id="LKAM01000002">
    <property type="protein sequence ID" value="KUM49627.1"/>
    <property type="molecule type" value="Genomic_DNA"/>
</dbReference>
<keyword evidence="1" id="KW-0496">Mitochondrion</keyword>
<proteinExistence type="predicted"/>
<gene>
    <name evidence="1" type="ORF">ABT39_MTgene2852</name>
</gene>
<protein>
    <submittedName>
        <fullName evidence="1">Uncharacterized protein</fullName>
    </submittedName>
</protein>
<dbReference type="AlphaFoldDB" id="A0A117NI95"/>